<evidence type="ECO:0000256" key="7">
    <source>
        <dbReference type="ARBA" id="ARBA00023163"/>
    </source>
</evidence>
<dbReference type="SUPFAM" id="SSF52172">
    <property type="entry name" value="CheY-like"/>
    <property type="match status" value="1"/>
</dbReference>
<dbReference type="PROSITE" id="PS50110">
    <property type="entry name" value="RESPONSE_REGULATORY"/>
    <property type="match status" value="1"/>
</dbReference>
<dbReference type="InterPro" id="IPR036388">
    <property type="entry name" value="WH-like_DNA-bd_sf"/>
</dbReference>
<dbReference type="InterPro" id="IPR001789">
    <property type="entry name" value="Sig_transdc_resp-reg_receiver"/>
</dbReference>
<dbReference type="InterPro" id="IPR001867">
    <property type="entry name" value="OmpR/PhoB-type_DNA-bd"/>
</dbReference>
<comment type="caution">
    <text evidence="10">The sequence shown here is derived from an EMBL/GenBank/DDBJ whole genome shotgun (WGS) entry which is preliminary data.</text>
</comment>
<dbReference type="SMART" id="SM00862">
    <property type="entry name" value="Trans_reg_C"/>
    <property type="match status" value="1"/>
</dbReference>
<evidence type="ECO:0000313" key="11">
    <source>
        <dbReference type="Proteomes" id="UP001235840"/>
    </source>
</evidence>
<evidence type="ECO:0000256" key="3">
    <source>
        <dbReference type="ARBA" id="ARBA00022553"/>
    </source>
</evidence>
<name>A0ABT9W0N7_9BACI</name>
<dbReference type="InterPro" id="IPR039420">
    <property type="entry name" value="WalR-like"/>
</dbReference>
<evidence type="ECO:0000256" key="1">
    <source>
        <dbReference type="ARBA" id="ARBA00004496"/>
    </source>
</evidence>
<accession>A0ABT9W0N7</accession>
<evidence type="ECO:0000259" key="9">
    <source>
        <dbReference type="PROSITE" id="PS50110"/>
    </source>
</evidence>
<dbReference type="SMART" id="SM01043">
    <property type="entry name" value="BTAD"/>
    <property type="match status" value="1"/>
</dbReference>
<evidence type="ECO:0000256" key="4">
    <source>
        <dbReference type="ARBA" id="ARBA00023012"/>
    </source>
</evidence>
<dbReference type="Gene3D" id="1.10.10.10">
    <property type="entry name" value="Winged helix-like DNA-binding domain superfamily/Winged helix DNA-binding domain"/>
    <property type="match status" value="1"/>
</dbReference>
<keyword evidence="6" id="KW-0238">DNA-binding</keyword>
<evidence type="ECO:0000256" key="5">
    <source>
        <dbReference type="ARBA" id="ARBA00023015"/>
    </source>
</evidence>
<keyword evidence="4" id="KW-0902">Two-component regulatory system</keyword>
<dbReference type="InterPro" id="IPR011006">
    <property type="entry name" value="CheY-like_superfamily"/>
</dbReference>
<dbReference type="Proteomes" id="UP001235840">
    <property type="component" value="Unassembled WGS sequence"/>
</dbReference>
<reference evidence="10 11" key="1">
    <citation type="submission" date="2023-07" db="EMBL/GenBank/DDBJ databases">
        <title>Genomic Encyclopedia of Type Strains, Phase IV (KMG-IV): sequencing the most valuable type-strain genomes for metagenomic binning, comparative biology and taxonomic classification.</title>
        <authorList>
            <person name="Goeker M."/>
        </authorList>
    </citation>
    <scope>NUCLEOTIDE SEQUENCE [LARGE SCALE GENOMIC DNA]</scope>
    <source>
        <strain evidence="10 11">DSM 12751</strain>
    </source>
</reference>
<dbReference type="SUPFAM" id="SSF48452">
    <property type="entry name" value="TPR-like"/>
    <property type="match status" value="1"/>
</dbReference>
<comment type="subcellular location">
    <subcellularLocation>
        <location evidence="1">Cytoplasm</location>
    </subcellularLocation>
</comment>
<evidence type="ECO:0000256" key="6">
    <source>
        <dbReference type="ARBA" id="ARBA00023125"/>
    </source>
</evidence>
<evidence type="ECO:0000313" key="10">
    <source>
        <dbReference type="EMBL" id="MDQ0166836.1"/>
    </source>
</evidence>
<feature type="domain" description="Response regulatory" evidence="9">
    <location>
        <begin position="2"/>
        <end position="117"/>
    </location>
</feature>
<dbReference type="Gene3D" id="1.25.40.10">
    <property type="entry name" value="Tetratricopeptide repeat domain"/>
    <property type="match status" value="1"/>
</dbReference>
<keyword evidence="5" id="KW-0805">Transcription regulation</keyword>
<dbReference type="InterPro" id="IPR011990">
    <property type="entry name" value="TPR-like_helical_dom_sf"/>
</dbReference>
<dbReference type="EMBL" id="JAUSTY010000011">
    <property type="protein sequence ID" value="MDQ0166836.1"/>
    <property type="molecule type" value="Genomic_DNA"/>
</dbReference>
<gene>
    <name evidence="10" type="ORF">J2S11_002752</name>
</gene>
<evidence type="ECO:0000256" key="2">
    <source>
        <dbReference type="ARBA" id="ARBA00005820"/>
    </source>
</evidence>
<protein>
    <submittedName>
        <fullName evidence="10">Two-component SAPR family response regulator</fullName>
    </submittedName>
</protein>
<keyword evidence="7" id="KW-0804">Transcription</keyword>
<dbReference type="SUPFAM" id="SSF46894">
    <property type="entry name" value="C-terminal effector domain of the bipartite response regulators"/>
    <property type="match status" value="1"/>
</dbReference>
<sequence>MRAILVDDEQLALKQLKQIFERDIDGVEIVETCSDPYKVLEIATKHLPDAIFLDIRMPEIDGLKLGEQIQTRLPDVEIVFVTAYDRYAVQAFDLHALDYIMKPVQTDRLRRTIERLQGRFKKRKANHIHGVQTPFIYCFNQIRYQLPGVEPQTIKWRTSKAQELFAYLLHYRGRTIDRSTIIELLWPNLEVSRASQQLYTTIYHIRQTLKRIGLETISISSGDLESGYKLIIGNARVDVDEWENRLKQLGVPHLEHIKEHERIFKQFDGNYFGEYDYLWAEHERERLRLLWLIQARNLGRLYIEHGMAEKAIQVYRIVQQLLPDVEETYFTLMKLYKAVGDIGGVEEQSWLLSSRMDREWN</sequence>
<keyword evidence="3 8" id="KW-0597">Phosphoprotein</keyword>
<dbReference type="InterPro" id="IPR016032">
    <property type="entry name" value="Sig_transdc_resp-reg_C-effctor"/>
</dbReference>
<evidence type="ECO:0000256" key="8">
    <source>
        <dbReference type="PROSITE-ProRule" id="PRU00169"/>
    </source>
</evidence>
<dbReference type="Gene3D" id="3.40.50.2300">
    <property type="match status" value="1"/>
</dbReference>
<dbReference type="RefSeq" id="WP_307395355.1">
    <property type="nucleotide sequence ID" value="NZ_BAAADK010000003.1"/>
</dbReference>
<dbReference type="InterPro" id="IPR005158">
    <property type="entry name" value="BTAD"/>
</dbReference>
<organism evidence="10 11">
    <name type="scientific">Caldalkalibacillus horti</name>
    <dbReference type="NCBI Taxonomy" id="77523"/>
    <lineage>
        <taxon>Bacteria</taxon>
        <taxon>Bacillati</taxon>
        <taxon>Bacillota</taxon>
        <taxon>Bacilli</taxon>
        <taxon>Bacillales</taxon>
        <taxon>Bacillaceae</taxon>
        <taxon>Caldalkalibacillus</taxon>
    </lineage>
</organism>
<dbReference type="Pfam" id="PF00072">
    <property type="entry name" value="Response_reg"/>
    <property type="match status" value="1"/>
</dbReference>
<dbReference type="SMART" id="SM00448">
    <property type="entry name" value="REC"/>
    <property type="match status" value="1"/>
</dbReference>
<proteinExistence type="inferred from homology"/>
<keyword evidence="11" id="KW-1185">Reference proteome</keyword>
<dbReference type="PANTHER" id="PTHR48111:SF69">
    <property type="entry name" value="RESPONSE REGULATOR RECEIVER"/>
    <property type="match status" value="1"/>
</dbReference>
<feature type="modified residue" description="4-aspartylphosphate" evidence="8">
    <location>
        <position position="54"/>
    </location>
</feature>
<comment type="similarity">
    <text evidence="2">Belongs to the AfsR/DnrI/RedD regulatory family.</text>
</comment>
<dbReference type="PANTHER" id="PTHR48111">
    <property type="entry name" value="REGULATOR OF RPOS"/>
    <property type="match status" value="1"/>
</dbReference>